<comment type="caution">
    <text evidence="2">The sequence shown here is derived from an EMBL/GenBank/DDBJ whole genome shotgun (WGS) entry which is preliminary data.</text>
</comment>
<keyword evidence="3" id="KW-1185">Reference proteome</keyword>
<gene>
    <name evidence="2" type="ORF">FB561_6727</name>
</gene>
<dbReference type="NCBIfam" id="NF033634">
    <property type="entry name" value="SLATT_1"/>
    <property type="match status" value="1"/>
</dbReference>
<feature type="transmembrane region" description="Helical" evidence="1">
    <location>
        <begin position="38"/>
        <end position="59"/>
    </location>
</feature>
<dbReference type="AlphaFoldDB" id="A0A561B917"/>
<keyword evidence="1" id="KW-1133">Transmembrane helix</keyword>
<feature type="transmembrane region" description="Helical" evidence="1">
    <location>
        <begin position="65"/>
        <end position="86"/>
    </location>
</feature>
<sequence>MAGSSDPDFPALGEAVAAERLIGIRFRWYSRQARRTRAAYLGLGLVQLVAALLIALSVALDVPVWFAPALGGAIALAEGVRTLFGLRDEYPTYRRTAEDLRNEAWLYSQRAGRYAEAADPASLLAERVVELSTTETAHWASAVRERST</sequence>
<reference evidence="2 3" key="1">
    <citation type="submission" date="2019-06" db="EMBL/GenBank/DDBJ databases">
        <title>Sequencing the genomes of 1000 actinobacteria strains.</title>
        <authorList>
            <person name="Klenk H.-P."/>
        </authorList>
    </citation>
    <scope>NUCLEOTIDE SEQUENCE [LARGE SCALE GENOMIC DNA]</scope>
    <source>
        <strain evidence="2 3">DSM 24683</strain>
    </source>
</reference>
<protein>
    <submittedName>
        <fullName evidence="2">Uncharacterized protein DUF4231</fullName>
    </submittedName>
</protein>
<dbReference type="InterPro" id="IPR025325">
    <property type="entry name" value="DUF4231"/>
</dbReference>
<keyword evidence="1" id="KW-0472">Membrane</keyword>
<dbReference type="EMBL" id="VIVK01000002">
    <property type="protein sequence ID" value="TWD75289.1"/>
    <property type="molecule type" value="Genomic_DNA"/>
</dbReference>
<name>A0A561B917_9ACTN</name>
<evidence type="ECO:0000256" key="1">
    <source>
        <dbReference type="SAM" id="Phobius"/>
    </source>
</evidence>
<keyword evidence="1" id="KW-0812">Transmembrane</keyword>
<dbReference type="OrthoDB" id="3824428at2"/>
<accession>A0A561B917</accession>
<proteinExistence type="predicted"/>
<evidence type="ECO:0000313" key="3">
    <source>
        <dbReference type="Proteomes" id="UP000318380"/>
    </source>
</evidence>
<organism evidence="2 3">
    <name type="scientific">Kribbella amoyensis</name>
    <dbReference type="NCBI Taxonomy" id="996641"/>
    <lineage>
        <taxon>Bacteria</taxon>
        <taxon>Bacillati</taxon>
        <taxon>Actinomycetota</taxon>
        <taxon>Actinomycetes</taxon>
        <taxon>Propionibacteriales</taxon>
        <taxon>Kribbellaceae</taxon>
        <taxon>Kribbella</taxon>
    </lineage>
</organism>
<dbReference type="RefSeq" id="WP_145814007.1">
    <property type="nucleotide sequence ID" value="NZ_VIVK01000002.1"/>
</dbReference>
<dbReference type="Pfam" id="PF14015">
    <property type="entry name" value="DUF4231"/>
    <property type="match status" value="1"/>
</dbReference>
<evidence type="ECO:0000313" key="2">
    <source>
        <dbReference type="EMBL" id="TWD75289.1"/>
    </source>
</evidence>
<dbReference type="Proteomes" id="UP000318380">
    <property type="component" value="Unassembled WGS sequence"/>
</dbReference>